<dbReference type="InterPro" id="IPR036291">
    <property type="entry name" value="NAD(P)-bd_dom_sf"/>
</dbReference>
<protein>
    <submittedName>
        <fullName evidence="3">NADP oxidoreductase</fullName>
    </submittedName>
</protein>
<proteinExistence type="predicted"/>
<dbReference type="AlphaFoldDB" id="A0A7X3G593"/>
<reference evidence="3 4" key="1">
    <citation type="submission" date="2019-12" db="EMBL/GenBank/DDBJ databases">
        <authorList>
            <person name="Li C."/>
            <person name="Zhao J."/>
        </authorList>
    </citation>
    <scope>NUCLEOTIDE SEQUENCE [LARGE SCALE GENOMIC DNA]</scope>
    <source>
        <strain evidence="3 4">NEAU-DD11</strain>
    </source>
</reference>
<gene>
    <name evidence="3" type="ORF">GPY61_23675</name>
</gene>
<keyword evidence="1" id="KW-0560">Oxidoreductase</keyword>
<dbReference type="EMBL" id="WSES01000007">
    <property type="protein sequence ID" value="MVW62922.1"/>
    <property type="molecule type" value="Genomic_DNA"/>
</dbReference>
<dbReference type="InterPro" id="IPR051267">
    <property type="entry name" value="STEAP_metalloreductase"/>
</dbReference>
<dbReference type="Pfam" id="PF03807">
    <property type="entry name" value="F420_oxidored"/>
    <property type="match status" value="1"/>
</dbReference>
<accession>A0A7X3G593</accession>
<evidence type="ECO:0000313" key="4">
    <source>
        <dbReference type="Proteomes" id="UP000443353"/>
    </source>
</evidence>
<dbReference type="RefSeq" id="WP_160410097.1">
    <property type="nucleotide sequence ID" value="NZ_WSES01000007.1"/>
</dbReference>
<organism evidence="3 4">
    <name type="scientific">Massilia cellulosiltytica</name>
    <dbReference type="NCBI Taxonomy" id="2683234"/>
    <lineage>
        <taxon>Bacteria</taxon>
        <taxon>Pseudomonadati</taxon>
        <taxon>Pseudomonadota</taxon>
        <taxon>Betaproteobacteria</taxon>
        <taxon>Burkholderiales</taxon>
        <taxon>Oxalobacteraceae</taxon>
        <taxon>Telluria group</taxon>
        <taxon>Massilia</taxon>
    </lineage>
</organism>
<feature type="domain" description="Pyrroline-5-carboxylate reductase catalytic N-terminal" evidence="2">
    <location>
        <begin position="4"/>
        <end position="93"/>
    </location>
</feature>
<dbReference type="GO" id="GO:0016491">
    <property type="term" value="F:oxidoreductase activity"/>
    <property type="evidence" value="ECO:0007669"/>
    <property type="project" value="UniProtKB-KW"/>
</dbReference>
<evidence type="ECO:0000259" key="2">
    <source>
        <dbReference type="Pfam" id="PF03807"/>
    </source>
</evidence>
<evidence type="ECO:0000256" key="1">
    <source>
        <dbReference type="ARBA" id="ARBA00023002"/>
    </source>
</evidence>
<comment type="caution">
    <text evidence="3">The sequence shown here is derived from an EMBL/GenBank/DDBJ whole genome shotgun (WGS) entry which is preliminary data.</text>
</comment>
<dbReference type="Proteomes" id="UP000443353">
    <property type="component" value="Unassembled WGS sequence"/>
</dbReference>
<name>A0A7X3G593_9BURK</name>
<dbReference type="Gene3D" id="3.40.50.720">
    <property type="entry name" value="NAD(P)-binding Rossmann-like Domain"/>
    <property type="match status" value="1"/>
</dbReference>
<evidence type="ECO:0000313" key="3">
    <source>
        <dbReference type="EMBL" id="MVW62922.1"/>
    </source>
</evidence>
<dbReference type="SUPFAM" id="SSF51735">
    <property type="entry name" value="NAD(P)-binding Rossmann-fold domains"/>
    <property type="match status" value="1"/>
</dbReference>
<sequence>MTSIGIIGAGQIGGAIARQLARLGIEATISNSRGPDTLRELAEQLGPTIKAGTREEAAAKDLVFVAVPWPKLPAALADLPHFGGRIVVDTNNPLQKAPLPPIDIGNQASTAIFARMVPGARVVKAFNHHAFWNLAADPDKEGGQRILFYAGDDQAAKAEVAALIERLGFFGADMGDIETGSRLFQPPGAALAGPDLVKMELRA</sequence>
<dbReference type="InterPro" id="IPR028939">
    <property type="entry name" value="P5C_Rdtase_cat_N"/>
</dbReference>
<dbReference type="PANTHER" id="PTHR14239">
    <property type="entry name" value="DUDULIN-RELATED"/>
    <property type="match status" value="1"/>
</dbReference>
<keyword evidence="4" id="KW-1185">Reference proteome</keyword>